<dbReference type="EMBL" id="JASGBI010000001">
    <property type="protein sequence ID" value="MDI9238665.1"/>
    <property type="molecule type" value="Genomic_DNA"/>
</dbReference>
<comment type="caution">
    <text evidence="1">The sequence shown here is derived from an EMBL/GenBank/DDBJ whole genome shotgun (WGS) entry which is preliminary data.</text>
</comment>
<protein>
    <recommendedName>
        <fullName evidence="3">Anti-sigma factor</fullName>
    </recommendedName>
</protein>
<reference evidence="1 2" key="1">
    <citation type="submission" date="2023-05" db="EMBL/GenBank/DDBJ databases">
        <title>Lysobacter sp. strain LF1 Genome sequencing and assembly.</title>
        <authorList>
            <person name="Jung Y."/>
        </authorList>
    </citation>
    <scope>NUCLEOTIDE SEQUENCE [LARGE SCALE GENOMIC DNA]</scope>
    <source>
        <strain evidence="1 2">LF1</strain>
    </source>
</reference>
<evidence type="ECO:0000313" key="2">
    <source>
        <dbReference type="Proteomes" id="UP001321580"/>
    </source>
</evidence>
<organism evidence="1 2">
    <name type="scientific">Lysobacter stagni</name>
    <dbReference type="NCBI Taxonomy" id="3045172"/>
    <lineage>
        <taxon>Bacteria</taxon>
        <taxon>Pseudomonadati</taxon>
        <taxon>Pseudomonadota</taxon>
        <taxon>Gammaproteobacteria</taxon>
        <taxon>Lysobacterales</taxon>
        <taxon>Lysobacteraceae</taxon>
        <taxon>Lysobacter</taxon>
    </lineage>
</organism>
<evidence type="ECO:0008006" key="3">
    <source>
        <dbReference type="Google" id="ProtNLM"/>
    </source>
</evidence>
<accession>A0ABT6XEU3</accession>
<dbReference type="RefSeq" id="WP_283212115.1">
    <property type="nucleotide sequence ID" value="NZ_JASGBI010000001.1"/>
</dbReference>
<proteinExistence type="predicted"/>
<evidence type="ECO:0000313" key="1">
    <source>
        <dbReference type="EMBL" id="MDI9238665.1"/>
    </source>
</evidence>
<keyword evidence="2" id="KW-1185">Reference proteome</keyword>
<gene>
    <name evidence="1" type="ORF">QLQ15_07025</name>
</gene>
<sequence>MTTNDHDIDGKNELTDALRWQLRAQRRDTPPARDLWPDIAARLQSQPQRMAPPRPRWLTPVALAATLVLAVGSVGLWRGSVTPTADAPVRATLVQREAEGMTRQYQAAIQEMGAGQPPAELQPTFDELDRNAQIILTALSQNPDSRLLLEQLRRTYARRLALAQRVAYA</sequence>
<dbReference type="Proteomes" id="UP001321580">
    <property type="component" value="Unassembled WGS sequence"/>
</dbReference>
<name>A0ABT6XEU3_9GAMM</name>